<evidence type="ECO:0000259" key="1">
    <source>
        <dbReference type="PROSITE" id="PS51725"/>
    </source>
</evidence>
<accession>A0A0F9W8V0</accession>
<dbReference type="EMBL" id="LAZR01000205">
    <property type="protein sequence ID" value="KKN82111.1"/>
    <property type="molecule type" value="Genomic_DNA"/>
</dbReference>
<gene>
    <name evidence="2" type="ORF">LCGC14_0312230</name>
</gene>
<feature type="domain" description="ABM" evidence="1">
    <location>
        <begin position="1"/>
        <end position="90"/>
    </location>
</feature>
<dbReference type="InterPro" id="IPR007138">
    <property type="entry name" value="ABM_dom"/>
</dbReference>
<proteinExistence type="predicted"/>
<protein>
    <recommendedName>
        <fullName evidence="1">ABM domain-containing protein</fullName>
    </recommendedName>
</protein>
<reference evidence="2" key="1">
    <citation type="journal article" date="2015" name="Nature">
        <title>Complex archaea that bridge the gap between prokaryotes and eukaryotes.</title>
        <authorList>
            <person name="Spang A."/>
            <person name="Saw J.H."/>
            <person name="Jorgensen S.L."/>
            <person name="Zaremba-Niedzwiedzka K."/>
            <person name="Martijn J."/>
            <person name="Lind A.E."/>
            <person name="van Eijk R."/>
            <person name="Schleper C."/>
            <person name="Guy L."/>
            <person name="Ettema T.J."/>
        </authorList>
    </citation>
    <scope>NUCLEOTIDE SEQUENCE</scope>
</reference>
<dbReference type="Gene3D" id="3.30.70.100">
    <property type="match status" value="1"/>
</dbReference>
<dbReference type="SUPFAM" id="SSF54909">
    <property type="entry name" value="Dimeric alpha+beta barrel"/>
    <property type="match status" value="1"/>
</dbReference>
<name>A0A0F9W8V0_9ZZZZ</name>
<sequence length="95" mass="10848">MAYMLAVNLKVANYENWKKSFDGSAELRKANGEISYQLFRKAEDPNDLVMLSQWHDEESARRFLHSDELRAAQQESGVVQIPDCTVLQELDSGTL</sequence>
<dbReference type="InterPro" id="IPR011008">
    <property type="entry name" value="Dimeric_a/b-barrel"/>
</dbReference>
<dbReference type="AlphaFoldDB" id="A0A0F9W8V0"/>
<comment type="caution">
    <text evidence="2">The sequence shown here is derived from an EMBL/GenBank/DDBJ whole genome shotgun (WGS) entry which is preliminary data.</text>
</comment>
<dbReference type="Pfam" id="PF03992">
    <property type="entry name" value="ABM"/>
    <property type="match status" value="1"/>
</dbReference>
<evidence type="ECO:0000313" key="2">
    <source>
        <dbReference type="EMBL" id="KKN82111.1"/>
    </source>
</evidence>
<organism evidence="2">
    <name type="scientific">marine sediment metagenome</name>
    <dbReference type="NCBI Taxonomy" id="412755"/>
    <lineage>
        <taxon>unclassified sequences</taxon>
        <taxon>metagenomes</taxon>
        <taxon>ecological metagenomes</taxon>
    </lineage>
</organism>
<dbReference type="PROSITE" id="PS51725">
    <property type="entry name" value="ABM"/>
    <property type="match status" value="1"/>
</dbReference>